<name>A0A9P6T875_9BASI</name>
<proteinExistence type="predicted"/>
<dbReference type="AlphaFoldDB" id="A0A9P6T875"/>
<dbReference type="EMBL" id="MU167355">
    <property type="protein sequence ID" value="KAG0142254.1"/>
    <property type="molecule type" value="Genomic_DNA"/>
</dbReference>
<dbReference type="Proteomes" id="UP000886653">
    <property type="component" value="Unassembled WGS sequence"/>
</dbReference>
<reference evidence="2" key="1">
    <citation type="submission" date="2013-11" db="EMBL/GenBank/DDBJ databases">
        <title>Genome sequence of the fusiform rust pathogen reveals effectors for host alternation and coevolution with pine.</title>
        <authorList>
            <consortium name="DOE Joint Genome Institute"/>
            <person name="Smith K."/>
            <person name="Pendleton A."/>
            <person name="Kubisiak T."/>
            <person name="Anderson C."/>
            <person name="Salamov A."/>
            <person name="Aerts A."/>
            <person name="Riley R."/>
            <person name="Clum A."/>
            <person name="Lindquist E."/>
            <person name="Ence D."/>
            <person name="Campbell M."/>
            <person name="Kronenberg Z."/>
            <person name="Feau N."/>
            <person name="Dhillon B."/>
            <person name="Hamelin R."/>
            <person name="Burleigh J."/>
            <person name="Smith J."/>
            <person name="Yandell M."/>
            <person name="Nelson C."/>
            <person name="Grigoriev I."/>
            <person name="Davis J."/>
        </authorList>
    </citation>
    <scope>NUCLEOTIDE SEQUENCE</scope>
    <source>
        <strain evidence="2">G11</strain>
    </source>
</reference>
<evidence type="ECO:0000313" key="3">
    <source>
        <dbReference type="Proteomes" id="UP000886653"/>
    </source>
</evidence>
<evidence type="ECO:0000256" key="1">
    <source>
        <dbReference type="SAM" id="MobiDB-lite"/>
    </source>
</evidence>
<gene>
    <name evidence="2" type="ORF">CROQUDRAFT_662826</name>
</gene>
<keyword evidence="3" id="KW-1185">Reference proteome</keyword>
<sequence>MAYEALKLAWSAFWLIERFSPLFLPPQLLPNDVFFAHSLVPGYIDLRSPGPPASIAPVLTGSKFAKGRSRTASSSFSLLAPTTPTDPFPPTPATHGHSATEDLL</sequence>
<protein>
    <submittedName>
        <fullName evidence="2">Uncharacterized protein</fullName>
    </submittedName>
</protein>
<accession>A0A9P6T875</accession>
<organism evidence="2 3">
    <name type="scientific">Cronartium quercuum f. sp. fusiforme G11</name>
    <dbReference type="NCBI Taxonomy" id="708437"/>
    <lineage>
        <taxon>Eukaryota</taxon>
        <taxon>Fungi</taxon>
        <taxon>Dikarya</taxon>
        <taxon>Basidiomycota</taxon>
        <taxon>Pucciniomycotina</taxon>
        <taxon>Pucciniomycetes</taxon>
        <taxon>Pucciniales</taxon>
        <taxon>Coleosporiaceae</taxon>
        <taxon>Cronartium</taxon>
    </lineage>
</organism>
<feature type="region of interest" description="Disordered" evidence="1">
    <location>
        <begin position="74"/>
        <end position="104"/>
    </location>
</feature>
<evidence type="ECO:0000313" key="2">
    <source>
        <dbReference type="EMBL" id="KAG0142254.1"/>
    </source>
</evidence>
<comment type="caution">
    <text evidence="2">The sequence shown here is derived from an EMBL/GenBank/DDBJ whole genome shotgun (WGS) entry which is preliminary data.</text>
</comment>